<proteinExistence type="predicted"/>
<evidence type="ECO:0000313" key="2">
    <source>
        <dbReference type="Proteomes" id="UP000325081"/>
    </source>
</evidence>
<accession>A0A5A7RFR7</accession>
<dbReference type="EMBL" id="BKCP01012403">
    <property type="protein sequence ID" value="GER56026.1"/>
    <property type="molecule type" value="Genomic_DNA"/>
</dbReference>
<organism evidence="1 2">
    <name type="scientific">Striga asiatica</name>
    <name type="common">Asiatic witchweed</name>
    <name type="synonym">Buchnera asiatica</name>
    <dbReference type="NCBI Taxonomy" id="4170"/>
    <lineage>
        <taxon>Eukaryota</taxon>
        <taxon>Viridiplantae</taxon>
        <taxon>Streptophyta</taxon>
        <taxon>Embryophyta</taxon>
        <taxon>Tracheophyta</taxon>
        <taxon>Spermatophyta</taxon>
        <taxon>Magnoliopsida</taxon>
        <taxon>eudicotyledons</taxon>
        <taxon>Gunneridae</taxon>
        <taxon>Pentapetalae</taxon>
        <taxon>asterids</taxon>
        <taxon>lamiids</taxon>
        <taxon>Lamiales</taxon>
        <taxon>Orobanchaceae</taxon>
        <taxon>Buchnereae</taxon>
        <taxon>Striga</taxon>
    </lineage>
</organism>
<keyword evidence="1" id="KW-0687">Ribonucleoprotein</keyword>
<sequence length="258" mass="27622">MEGKMGILEGLYKFAINKSAARCLLLKKSLFTAISLPSDCPEPALPELVCWVERTGPAGPFPYCPPAIGKNVNRHIPNPGHSHTGPREPVITRRSRTRLLHGLTGRVPETRAHSGYVPANGPVSGPSPLLEKSVVFGSHVAAVEVNAATVARVALGEERTGRGVAEDAFVLGPEPTEAVPKPETRIWELMFSIAATKLGTKAVRLSSGWVPHVNRTVWVLGSARIRLVSRKTGRIAIRASGPGPRHAFLIILSAGKIN</sequence>
<comment type="caution">
    <text evidence="1">The sequence shown here is derived from an EMBL/GenBank/DDBJ whole genome shotgun (WGS) entry which is preliminary data.</text>
</comment>
<gene>
    <name evidence="1" type="ORF">STAS_33733</name>
</gene>
<keyword evidence="2" id="KW-1185">Reference proteome</keyword>
<name>A0A5A7RFR7_STRAF</name>
<keyword evidence="1" id="KW-0689">Ribosomal protein</keyword>
<protein>
    <submittedName>
        <fullName evidence="1">50S ribosomal protein L20</fullName>
    </submittedName>
</protein>
<dbReference type="GO" id="GO:0005840">
    <property type="term" value="C:ribosome"/>
    <property type="evidence" value="ECO:0007669"/>
    <property type="project" value="UniProtKB-KW"/>
</dbReference>
<evidence type="ECO:0000313" key="1">
    <source>
        <dbReference type="EMBL" id="GER56026.1"/>
    </source>
</evidence>
<reference evidence="2" key="1">
    <citation type="journal article" date="2019" name="Curr. Biol.">
        <title>Genome Sequence of Striga asiatica Provides Insight into the Evolution of Plant Parasitism.</title>
        <authorList>
            <person name="Yoshida S."/>
            <person name="Kim S."/>
            <person name="Wafula E.K."/>
            <person name="Tanskanen J."/>
            <person name="Kim Y.M."/>
            <person name="Honaas L."/>
            <person name="Yang Z."/>
            <person name="Spallek T."/>
            <person name="Conn C.E."/>
            <person name="Ichihashi Y."/>
            <person name="Cheong K."/>
            <person name="Cui S."/>
            <person name="Der J.P."/>
            <person name="Gundlach H."/>
            <person name="Jiao Y."/>
            <person name="Hori C."/>
            <person name="Ishida J.K."/>
            <person name="Kasahara H."/>
            <person name="Kiba T."/>
            <person name="Kim M.S."/>
            <person name="Koo N."/>
            <person name="Laohavisit A."/>
            <person name="Lee Y.H."/>
            <person name="Lumba S."/>
            <person name="McCourt P."/>
            <person name="Mortimer J.C."/>
            <person name="Mutuku J.M."/>
            <person name="Nomura T."/>
            <person name="Sasaki-Sekimoto Y."/>
            <person name="Seto Y."/>
            <person name="Wang Y."/>
            <person name="Wakatake T."/>
            <person name="Sakakibara H."/>
            <person name="Demura T."/>
            <person name="Yamaguchi S."/>
            <person name="Yoneyama K."/>
            <person name="Manabe R.I."/>
            <person name="Nelson D.C."/>
            <person name="Schulman A.H."/>
            <person name="Timko M.P."/>
            <person name="dePamphilis C.W."/>
            <person name="Choi D."/>
            <person name="Shirasu K."/>
        </authorList>
    </citation>
    <scope>NUCLEOTIDE SEQUENCE [LARGE SCALE GENOMIC DNA]</scope>
    <source>
        <strain evidence="2">cv. UVA1</strain>
    </source>
</reference>
<dbReference type="AlphaFoldDB" id="A0A5A7RFR7"/>
<dbReference type="Proteomes" id="UP000325081">
    <property type="component" value="Unassembled WGS sequence"/>
</dbReference>